<accession>A0A4Q9PY27</accession>
<organism evidence="2 3">
    <name type="scientific">Dichomitus squalens</name>
    <dbReference type="NCBI Taxonomy" id="114155"/>
    <lineage>
        <taxon>Eukaryota</taxon>
        <taxon>Fungi</taxon>
        <taxon>Dikarya</taxon>
        <taxon>Basidiomycota</taxon>
        <taxon>Agaricomycotina</taxon>
        <taxon>Agaricomycetes</taxon>
        <taxon>Polyporales</taxon>
        <taxon>Polyporaceae</taxon>
        <taxon>Dichomitus</taxon>
    </lineage>
</organism>
<evidence type="ECO:0000256" key="1">
    <source>
        <dbReference type="SAM" id="MobiDB-lite"/>
    </source>
</evidence>
<sequence length="157" mass="17275">MPRCINLRDSFASLLGARVPIRPFLRCFILFRKTLVWVLPFDVRNSPQSVPHAILLLAVGSSVSISLLHKPRLPGCNSCARARGLSKDGTTLKNGAHKARRRRRRAPCIDVDISQARDQGSMGRSALILPPCNTKSKSITPRQRSRMTGGSSVALSY</sequence>
<keyword evidence="3" id="KW-1185">Reference proteome</keyword>
<reference evidence="2 3" key="1">
    <citation type="submission" date="2019-01" db="EMBL/GenBank/DDBJ databases">
        <title>Draft genome sequences of three monokaryotic isolates of the white-rot basidiomycete fungus Dichomitus squalens.</title>
        <authorList>
            <consortium name="DOE Joint Genome Institute"/>
            <person name="Lopez S.C."/>
            <person name="Andreopoulos B."/>
            <person name="Pangilinan J."/>
            <person name="Lipzen A."/>
            <person name="Riley R."/>
            <person name="Ahrendt S."/>
            <person name="Ng V."/>
            <person name="Barry K."/>
            <person name="Daum C."/>
            <person name="Grigoriev I.V."/>
            <person name="Hilden K.S."/>
            <person name="Makela M.R."/>
            <person name="de Vries R.P."/>
        </authorList>
    </citation>
    <scope>NUCLEOTIDE SEQUENCE [LARGE SCALE GENOMIC DNA]</scope>
    <source>
        <strain evidence="2 3">CBS 464.89</strain>
    </source>
</reference>
<dbReference type="EMBL" id="ML145116">
    <property type="protein sequence ID" value="TBU59204.1"/>
    <property type="molecule type" value="Genomic_DNA"/>
</dbReference>
<proteinExistence type="predicted"/>
<gene>
    <name evidence="2" type="ORF">BD310DRAFT_424785</name>
</gene>
<evidence type="ECO:0000313" key="3">
    <source>
        <dbReference type="Proteomes" id="UP000292082"/>
    </source>
</evidence>
<protein>
    <submittedName>
        <fullName evidence="2">Uncharacterized protein</fullName>
    </submittedName>
</protein>
<dbReference type="AlphaFoldDB" id="A0A4Q9PY27"/>
<name>A0A4Q9PY27_9APHY</name>
<feature type="compositionally biased region" description="Polar residues" evidence="1">
    <location>
        <begin position="133"/>
        <end position="157"/>
    </location>
</feature>
<evidence type="ECO:0000313" key="2">
    <source>
        <dbReference type="EMBL" id="TBU59204.1"/>
    </source>
</evidence>
<dbReference type="Proteomes" id="UP000292082">
    <property type="component" value="Unassembled WGS sequence"/>
</dbReference>
<feature type="region of interest" description="Disordered" evidence="1">
    <location>
        <begin position="132"/>
        <end position="157"/>
    </location>
</feature>